<evidence type="ECO:0000256" key="3">
    <source>
        <dbReference type="PIRNR" id="PIRNR001365"/>
    </source>
</evidence>
<evidence type="ECO:0000256" key="1">
    <source>
        <dbReference type="ARBA" id="ARBA00007592"/>
    </source>
</evidence>
<evidence type="ECO:0000256" key="5">
    <source>
        <dbReference type="PIRSR" id="PIRSR001365-2"/>
    </source>
</evidence>
<dbReference type="SUPFAM" id="SSF51569">
    <property type="entry name" value="Aldolase"/>
    <property type="match status" value="1"/>
</dbReference>
<dbReference type="Pfam" id="PF00701">
    <property type="entry name" value="DHDPS"/>
    <property type="match status" value="1"/>
</dbReference>
<dbReference type="Gene3D" id="3.20.20.70">
    <property type="entry name" value="Aldolase class I"/>
    <property type="match status" value="1"/>
</dbReference>
<dbReference type="PANTHER" id="PTHR12128:SF66">
    <property type="entry name" value="4-HYDROXY-2-OXOGLUTARATE ALDOLASE, MITOCHONDRIAL"/>
    <property type="match status" value="1"/>
</dbReference>
<gene>
    <name evidence="6" type="ORF">GIS00_24850</name>
</gene>
<proteinExistence type="inferred from homology"/>
<protein>
    <submittedName>
        <fullName evidence="6">Dihydrodipicolinate synthase family protein</fullName>
    </submittedName>
</protein>
<evidence type="ECO:0000256" key="2">
    <source>
        <dbReference type="ARBA" id="ARBA00023239"/>
    </source>
</evidence>
<dbReference type="GO" id="GO:0008840">
    <property type="term" value="F:4-hydroxy-tetrahydrodipicolinate synthase activity"/>
    <property type="evidence" value="ECO:0007669"/>
    <property type="project" value="TreeGrafter"/>
</dbReference>
<comment type="similarity">
    <text evidence="1 3">Belongs to the DapA family.</text>
</comment>
<dbReference type="InterPro" id="IPR002220">
    <property type="entry name" value="DapA-like"/>
</dbReference>
<feature type="binding site" evidence="5">
    <location>
        <position position="65"/>
    </location>
    <ligand>
        <name>pyruvate</name>
        <dbReference type="ChEBI" id="CHEBI:15361"/>
    </ligand>
</feature>
<feature type="binding site" evidence="5">
    <location>
        <position position="225"/>
    </location>
    <ligand>
        <name>pyruvate</name>
        <dbReference type="ChEBI" id="CHEBI:15361"/>
    </ligand>
</feature>
<dbReference type="PRINTS" id="PR00146">
    <property type="entry name" value="DHPICSNTHASE"/>
</dbReference>
<sequence>MAGGGLRPALERNGVNRNDVQWRGYWAAVPTPFDRDGEIDWPALDVVVEKFLDSGVHGLLANGSTGEWHSQTDAERVATSARIVEVTAGRVPVIVGCSSMDQEVATALAVQAKVDGADGIMLSPPPYLRPGDDEIEILFRHVASAAGLPAMVYNIPRRTGTDLSAALMVRLADIPEVVALKNSTTDDLFFGVLPELVDKVRVFGPNLLGARGVEAMRSVGGDGFIGGWELLGRTLPDFFESVWAGDLDRAAELGARERALDLQLWDEAKRPRFGRSFQSQLKASLNLIGYPAGYPRKPLLPLDDETKLAELAAVLDEFGLLVK</sequence>
<evidence type="ECO:0000256" key="4">
    <source>
        <dbReference type="PIRSR" id="PIRSR001365-1"/>
    </source>
</evidence>
<evidence type="ECO:0000313" key="7">
    <source>
        <dbReference type="Proteomes" id="UP000460221"/>
    </source>
</evidence>
<organism evidence="6 7">
    <name type="scientific">Nakamurella alba</name>
    <dbReference type="NCBI Taxonomy" id="2665158"/>
    <lineage>
        <taxon>Bacteria</taxon>
        <taxon>Bacillati</taxon>
        <taxon>Actinomycetota</taxon>
        <taxon>Actinomycetes</taxon>
        <taxon>Nakamurellales</taxon>
        <taxon>Nakamurellaceae</taxon>
        <taxon>Nakamurella</taxon>
    </lineage>
</organism>
<dbReference type="SMART" id="SM01130">
    <property type="entry name" value="DHDPS"/>
    <property type="match status" value="1"/>
</dbReference>
<feature type="active site" description="Schiff-base intermediate with substrate" evidence="4">
    <location>
        <position position="181"/>
    </location>
</feature>
<keyword evidence="7" id="KW-1185">Reference proteome</keyword>
<dbReference type="PANTHER" id="PTHR12128">
    <property type="entry name" value="DIHYDRODIPICOLINATE SYNTHASE"/>
    <property type="match status" value="1"/>
</dbReference>
<reference evidence="6 7" key="1">
    <citation type="submission" date="2019-11" db="EMBL/GenBank/DDBJ databases">
        <authorList>
            <person name="Jiang L.-Q."/>
        </authorList>
    </citation>
    <scope>NUCLEOTIDE SEQUENCE [LARGE SCALE GENOMIC DNA]</scope>
    <source>
        <strain evidence="6 7">YIM 132087</strain>
    </source>
</reference>
<dbReference type="InterPro" id="IPR013785">
    <property type="entry name" value="Aldolase_TIM"/>
</dbReference>
<evidence type="ECO:0000313" key="6">
    <source>
        <dbReference type="EMBL" id="MTD17167.1"/>
    </source>
</evidence>
<accession>A0A7K1FSN2</accession>
<dbReference type="PIRSF" id="PIRSF001365">
    <property type="entry name" value="DHDPS"/>
    <property type="match status" value="1"/>
</dbReference>
<name>A0A7K1FSN2_9ACTN</name>
<dbReference type="AlphaFoldDB" id="A0A7K1FSN2"/>
<dbReference type="Proteomes" id="UP000460221">
    <property type="component" value="Unassembled WGS sequence"/>
</dbReference>
<dbReference type="EMBL" id="WLYK01000016">
    <property type="protein sequence ID" value="MTD17167.1"/>
    <property type="molecule type" value="Genomic_DNA"/>
</dbReference>
<comment type="caution">
    <text evidence="6">The sequence shown here is derived from an EMBL/GenBank/DDBJ whole genome shotgun (WGS) entry which is preliminary data.</text>
</comment>
<dbReference type="CDD" id="cd00408">
    <property type="entry name" value="DHDPS-like"/>
    <property type="match status" value="1"/>
</dbReference>
<keyword evidence="2 3" id="KW-0456">Lyase</keyword>
<feature type="active site" description="Proton donor/acceptor" evidence="4">
    <location>
        <position position="153"/>
    </location>
</feature>